<dbReference type="eggNOG" id="ENOG502RZCP">
    <property type="taxonomic scope" value="Eukaryota"/>
</dbReference>
<dbReference type="Proteomes" id="UP000002258">
    <property type="component" value="Chromosome 1"/>
</dbReference>
<accession>A3GFZ1</accession>
<keyword evidence="3" id="KW-1185">Reference proteome</keyword>
<sequence>MYLLRVGARVGAVGFRASSCSSVIFTASFVRFKSNLPQDFNPKKSLPSQGEWKNLKQHIPGESVQTNEIRDRIPKFPLGKETVPTLLPRPGVPQVGPKYTFRQVIQILKNKTEPELIYESEPHRLYFLACFCCAIVFTVYGFVLAEYAWFQANKDYEENVEEKNEVIRKREWVLSLFKNSVFSVVMLAAAGAFAKFPTRLIRRMHYLPGPVEHIKFSTYPLIPGRPTPVFTVPLEHLTRKHTARVWTGKGFYGTADNSLFFFVLKEAINGSKKSRSWVVDRKGFFWSDGRVFDYLFGKESIAEAEAGIPYDEQIGIVNRELKKKRKQLKEEHGFFYKWKLGAKDMKQDIDTATNYVKTLNENRKTKSKKTLPKGKKQ</sequence>
<protein>
    <submittedName>
        <fullName evidence="2">Uncharacterized protein</fullName>
    </submittedName>
</protein>
<evidence type="ECO:0000313" key="2">
    <source>
        <dbReference type="EMBL" id="EAZ63429.2"/>
    </source>
</evidence>
<organism evidence="2 3">
    <name type="scientific">Scheffersomyces stipitis (strain ATCC 58785 / CBS 6054 / NBRC 10063 / NRRL Y-11545)</name>
    <name type="common">Yeast</name>
    <name type="synonym">Pichia stipitis</name>
    <dbReference type="NCBI Taxonomy" id="322104"/>
    <lineage>
        <taxon>Eukaryota</taxon>
        <taxon>Fungi</taxon>
        <taxon>Dikarya</taxon>
        <taxon>Ascomycota</taxon>
        <taxon>Saccharomycotina</taxon>
        <taxon>Pichiomycetes</taxon>
        <taxon>Debaryomycetaceae</taxon>
        <taxon>Scheffersomyces</taxon>
    </lineage>
</organism>
<dbReference type="GeneID" id="4851190"/>
<dbReference type="AlphaFoldDB" id="A3GFZ1"/>
<evidence type="ECO:0000313" key="3">
    <source>
        <dbReference type="Proteomes" id="UP000002258"/>
    </source>
</evidence>
<evidence type="ECO:0000256" key="1">
    <source>
        <dbReference type="SAM" id="Phobius"/>
    </source>
</evidence>
<dbReference type="RefSeq" id="XP_001387452.2">
    <property type="nucleotide sequence ID" value="XM_001387415.1"/>
</dbReference>
<feature type="transmembrane region" description="Helical" evidence="1">
    <location>
        <begin position="172"/>
        <end position="194"/>
    </location>
</feature>
<dbReference type="OrthoDB" id="4083656at2759"/>
<gene>
    <name evidence="2" type="ORF">PICST_28414</name>
</gene>
<dbReference type="FunCoup" id="A3GFZ1">
    <property type="interactions" value="11"/>
</dbReference>
<reference evidence="2 3" key="1">
    <citation type="journal article" date="2007" name="Nat. Biotechnol.">
        <title>Genome sequence of the lignocellulose-bioconverting and xylose-fermenting yeast Pichia stipitis.</title>
        <authorList>
            <person name="Jeffries T.W."/>
            <person name="Grigoriev I.V."/>
            <person name="Grimwood J."/>
            <person name="Laplaza J.M."/>
            <person name="Aerts A."/>
            <person name="Salamov A."/>
            <person name="Schmutz J."/>
            <person name="Lindquist E."/>
            <person name="Dehal P."/>
            <person name="Shapiro H."/>
            <person name="Jin Y.S."/>
            <person name="Passoth V."/>
            <person name="Richardson P.M."/>
        </authorList>
    </citation>
    <scope>NUCLEOTIDE SEQUENCE [LARGE SCALE GENOMIC DNA]</scope>
    <source>
        <strain evidence="3">ATCC 58785 / CBS 6054 / NBRC 10063 / NRRL Y-11545</strain>
    </source>
</reference>
<dbReference type="OMA" id="VWTGKGF"/>
<keyword evidence="1" id="KW-0812">Transmembrane</keyword>
<feature type="transmembrane region" description="Helical" evidence="1">
    <location>
        <begin position="125"/>
        <end position="152"/>
    </location>
</feature>
<dbReference type="EMBL" id="AAVQ01000001">
    <property type="protein sequence ID" value="EAZ63429.2"/>
    <property type="molecule type" value="Genomic_DNA"/>
</dbReference>
<dbReference type="InParanoid" id="A3GFZ1"/>
<name>A3GFZ1_PICST</name>
<comment type="caution">
    <text evidence="2">The sequence shown here is derived from an EMBL/GenBank/DDBJ whole genome shotgun (WGS) entry which is preliminary data.</text>
</comment>
<keyword evidence="1" id="KW-0472">Membrane</keyword>
<keyword evidence="1" id="KW-1133">Transmembrane helix</keyword>
<dbReference type="HOGENOM" id="CLU_051372_0_0_1"/>
<dbReference type="KEGG" id="pic:PICST_28414"/>
<proteinExistence type="predicted"/>